<dbReference type="GO" id="GO:0006457">
    <property type="term" value="P:protein folding"/>
    <property type="evidence" value="ECO:0007669"/>
    <property type="project" value="InterPro"/>
</dbReference>
<dbReference type="STRING" id="554055.A0A2P6VRX1"/>
<dbReference type="InterPro" id="IPR002777">
    <property type="entry name" value="PFD_beta-like"/>
</dbReference>
<name>A0A2P6VRX1_9CHLO</name>
<evidence type="ECO:0000256" key="1">
    <source>
        <dbReference type="ARBA" id="ARBA00008045"/>
    </source>
</evidence>
<dbReference type="GO" id="GO:0051082">
    <property type="term" value="F:unfolded protein binding"/>
    <property type="evidence" value="ECO:0007669"/>
    <property type="project" value="InterPro"/>
</dbReference>
<evidence type="ECO:0000313" key="6">
    <source>
        <dbReference type="Proteomes" id="UP000239649"/>
    </source>
</evidence>
<gene>
    <name evidence="5" type="primary">g252</name>
    <name evidence="5" type="ORF">C2E20_0252</name>
</gene>
<comment type="function">
    <text evidence="3">Binds specifically to cytosolic chaperonin (c-CPN) and transfers target proteins to it. Binds to nascent polypeptide chain and promotes folding in an environment in which there are many competing pathways for nonnative proteins.</text>
</comment>
<evidence type="ECO:0000256" key="3">
    <source>
        <dbReference type="ARBA" id="ARBA00024667"/>
    </source>
</evidence>
<dbReference type="CDD" id="cd23165">
    <property type="entry name" value="Prefoldin_4"/>
    <property type="match status" value="1"/>
</dbReference>
<feature type="coiled-coil region" evidence="4">
    <location>
        <begin position="14"/>
        <end position="41"/>
    </location>
</feature>
<dbReference type="InterPro" id="IPR016661">
    <property type="entry name" value="PFDN4"/>
</dbReference>
<evidence type="ECO:0000256" key="4">
    <source>
        <dbReference type="SAM" id="Coils"/>
    </source>
</evidence>
<sequence length="117" mass="13342">MDVRLEDQQKINTFSRLNTRLHELEAQVAAKKKDAEDLEEAGAEVMLLDDETVPYVVGECLVHLPREEVEERLQAALDEIQEETKGIEGQMRGIKAQMQELKAQLYARFGSSINLEE</sequence>
<protein>
    <submittedName>
        <fullName evidence="5">Prefoldin subunit 4</fullName>
    </submittedName>
</protein>
<dbReference type="Pfam" id="PF01920">
    <property type="entry name" value="Prefoldin_2"/>
    <property type="match status" value="1"/>
</dbReference>
<dbReference type="Proteomes" id="UP000239649">
    <property type="component" value="Unassembled WGS sequence"/>
</dbReference>
<accession>A0A2P6VRX1</accession>
<dbReference type="InterPro" id="IPR009053">
    <property type="entry name" value="Prefoldin"/>
</dbReference>
<evidence type="ECO:0000256" key="2">
    <source>
        <dbReference type="ARBA" id="ARBA00023186"/>
    </source>
</evidence>
<dbReference type="PANTHER" id="PTHR21100:SF9">
    <property type="entry name" value="PREFOLDIN SUBUNIT 4"/>
    <property type="match status" value="1"/>
</dbReference>
<dbReference type="FunFam" id="1.10.287.370:FF:000005">
    <property type="entry name" value="Prefoldin subunit 4"/>
    <property type="match status" value="1"/>
</dbReference>
<proteinExistence type="inferred from homology"/>
<comment type="caution">
    <text evidence="5">The sequence shown here is derived from an EMBL/GenBank/DDBJ whole genome shotgun (WGS) entry which is preliminary data.</text>
</comment>
<dbReference type="GO" id="GO:0016272">
    <property type="term" value="C:prefoldin complex"/>
    <property type="evidence" value="ECO:0007669"/>
    <property type="project" value="InterPro"/>
</dbReference>
<comment type="similarity">
    <text evidence="1">Belongs to the prefoldin subunit beta family.</text>
</comment>
<dbReference type="AlphaFoldDB" id="A0A2P6VRX1"/>
<dbReference type="EMBL" id="LHPF02000001">
    <property type="protein sequence ID" value="PSC76846.1"/>
    <property type="molecule type" value="Genomic_DNA"/>
</dbReference>
<organism evidence="5 6">
    <name type="scientific">Micractinium conductrix</name>
    <dbReference type="NCBI Taxonomy" id="554055"/>
    <lineage>
        <taxon>Eukaryota</taxon>
        <taxon>Viridiplantae</taxon>
        <taxon>Chlorophyta</taxon>
        <taxon>core chlorophytes</taxon>
        <taxon>Trebouxiophyceae</taxon>
        <taxon>Chlorellales</taxon>
        <taxon>Chlorellaceae</taxon>
        <taxon>Chlorella clade</taxon>
        <taxon>Micractinium</taxon>
    </lineage>
</organism>
<dbReference type="OrthoDB" id="10250441at2759"/>
<feature type="coiled-coil region" evidence="4">
    <location>
        <begin position="66"/>
        <end position="104"/>
    </location>
</feature>
<evidence type="ECO:0000313" key="5">
    <source>
        <dbReference type="EMBL" id="PSC76846.1"/>
    </source>
</evidence>
<dbReference type="PIRSF" id="PIRSF016477">
    <property type="entry name" value="Prefoldin_subunit_4"/>
    <property type="match status" value="1"/>
</dbReference>
<dbReference type="SUPFAM" id="SSF46579">
    <property type="entry name" value="Prefoldin"/>
    <property type="match status" value="1"/>
</dbReference>
<dbReference type="GO" id="GO:0009409">
    <property type="term" value="P:response to cold"/>
    <property type="evidence" value="ECO:0007669"/>
    <property type="project" value="UniProtKB-ARBA"/>
</dbReference>
<keyword evidence="6" id="KW-1185">Reference proteome</keyword>
<dbReference type="Gene3D" id="1.10.287.370">
    <property type="match status" value="1"/>
</dbReference>
<dbReference type="GO" id="GO:0005737">
    <property type="term" value="C:cytoplasm"/>
    <property type="evidence" value="ECO:0007669"/>
    <property type="project" value="UniProtKB-ARBA"/>
</dbReference>
<dbReference type="PANTHER" id="PTHR21100">
    <property type="entry name" value="PREFOLDIN SUBUNIT 4"/>
    <property type="match status" value="1"/>
</dbReference>
<keyword evidence="2" id="KW-0143">Chaperone</keyword>
<reference evidence="5 6" key="1">
    <citation type="journal article" date="2018" name="Plant J.">
        <title>Genome sequences of Chlorella sorokiniana UTEX 1602 and Micractinium conductrix SAG 241.80: implications to maltose excretion by a green alga.</title>
        <authorList>
            <person name="Arriola M.B."/>
            <person name="Velmurugan N."/>
            <person name="Zhang Y."/>
            <person name="Plunkett M.H."/>
            <person name="Hondzo H."/>
            <person name="Barney B.M."/>
        </authorList>
    </citation>
    <scope>NUCLEOTIDE SEQUENCE [LARGE SCALE GENOMIC DNA]</scope>
    <source>
        <strain evidence="5 6">SAG 241.80</strain>
    </source>
</reference>
<keyword evidence="4" id="KW-0175">Coiled coil</keyword>